<proteinExistence type="predicted"/>
<feature type="region of interest" description="Disordered" evidence="1">
    <location>
        <begin position="1"/>
        <end position="101"/>
    </location>
</feature>
<gene>
    <name evidence="2" type="ORF">F2Q69_00012732</name>
</gene>
<dbReference type="Proteomes" id="UP000712600">
    <property type="component" value="Unassembled WGS sequence"/>
</dbReference>
<dbReference type="AlphaFoldDB" id="A0A8S9R3L6"/>
<sequence>MLDHGVQECPVKKLIKSTESATTHPSRSFKDNQRRRDYSESRSRSISRSIHQIKRDSPHDPFPVDSDRRPLRSKSNCTEENKEKYPSLRSKQSKLPYAHRELSNYYSPKELDADTFYHSREYRRPDNFVSDMDHPHSKQKSASIRQVWIEKPS</sequence>
<protein>
    <submittedName>
        <fullName evidence="2">Uncharacterized protein</fullName>
    </submittedName>
</protein>
<feature type="compositionally biased region" description="Polar residues" evidence="1">
    <location>
        <begin position="17"/>
        <end position="26"/>
    </location>
</feature>
<organism evidence="2 3">
    <name type="scientific">Brassica cretica</name>
    <name type="common">Mustard</name>
    <dbReference type="NCBI Taxonomy" id="69181"/>
    <lineage>
        <taxon>Eukaryota</taxon>
        <taxon>Viridiplantae</taxon>
        <taxon>Streptophyta</taxon>
        <taxon>Embryophyta</taxon>
        <taxon>Tracheophyta</taxon>
        <taxon>Spermatophyta</taxon>
        <taxon>Magnoliopsida</taxon>
        <taxon>eudicotyledons</taxon>
        <taxon>Gunneridae</taxon>
        <taxon>Pentapetalae</taxon>
        <taxon>rosids</taxon>
        <taxon>malvids</taxon>
        <taxon>Brassicales</taxon>
        <taxon>Brassicaceae</taxon>
        <taxon>Brassiceae</taxon>
        <taxon>Brassica</taxon>
    </lineage>
</organism>
<reference evidence="2" key="1">
    <citation type="submission" date="2019-12" db="EMBL/GenBank/DDBJ databases">
        <title>Genome sequencing and annotation of Brassica cretica.</title>
        <authorList>
            <person name="Studholme D.J."/>
            <person name="Sarris P."/>
        </authorList>
    </citation>
    <scope>NUCLEOTIDE SEQUENCE</scope>
    <source>
        <strain evidence="2">PFS-109/04</strain>
        <tissue evidence="2">Leaf</tissue>
    </source>
</reference>
<feature type="compositionally biased region" description="Basic and acidic residues" evidence="1">
    <location>
        <begin position="126"/>
        <end position="136"/>
    </location>
</feature>
<evidence type="ECO:0000313" key="3">
    <source>
        <dbReference type="Proteomes" id="UP000712600"/>
    </source>
</evidence>
<accession>A0A8S9R3L6</accession>
<evidence type="ECO:0000313" key="2">
    <source>
        <dbReference type="EMBL" id="KAF3558567.1"/>
    </source>
</evidence>
<dbReference type="EMBL" id="QGKX02000996">
    <property type="protein sequence ID" value="KAF3558567.1"/>
    <property type="molecule type" value="Genomic_DNA"/>
</dbReference>
<comment type="caution">
    <text evidence="2">The sequence shown here is derived from an EMBL/GenBank/DDBJ whole genome shotgun (WGS) entry which is preliminary data.</text>
</comment>
<evidence type="ECO:0000256" key="1">
    <source>
        <dbReference type="SAM" id="MobiDB-lite"/>
    </source>
</evidence>
<feature type="region of interest" description="Disordered" evidence="1">
    <location>
        <begin position="126"/>
        <end position="153"/>
    </location>
</feature>
<feature type="compositionally biased region" description="Basic and acidic residues" evidence="1">
    <location>
        <begin position="77"/>
        <end position="86"/>
    </location>
</feature>
<feature type="compositionally biased region" description="Basic and acidic residues" evidence="1">
    <location>
        <begin position="28"/>
        <end position="43"/>
    </location>
</feature>
<name>A0A8S9R3L6_BRACR</name>